<name>A0A061S4G1_9CHLO</name>
<evidence type="ECO:0000256" key="6">
    <source>
        <dbReference type="ARBA" id="ARBA00023239"/>
    </source>
</evidence>
<dbReference type="InterPro" id="IPR011006">
    <property type="entry name" value="CheY-like_superfamily"/>
</dbReference>
<dbReference type="SUPFAM" id="SSF55073">
    <property type="entry name" value="Nucleotide cyclase"/>
    <property type="match status" value="1"/>
</dbReference>
<keyword evidence="4 8" id="KW-1133">Transmembrane helix</keyword>
<evidence type="ECO:0000256" key="1">
    <source>
        <dbReference type="ARBA" id="ARBA00004370"/>
    </source>
</evidence>
<dbReference type="GO" id="GO:0004383">
    <property type="term" value="F:guanylate cyclase activity"/>
    <property type="evidence" value="ECO:0007669"/>
    <property type="project" value="TreeGrafter"/>
</dbReference>
<reference evidence="11" key="1">
    <citation type="submission" date="2014-05" db="EMBL/GenBank/DDBJ databases">
        <title>The transcriptome of the halophilic microalga Tetraselmis sp. GSL018 isolated from the Great Salt Lake, Utah.</title>
        <authorList>
            <person name="Jinkerson R.E."/>
            <person name="D'Adamo S."/>
            <person name="Posewitz M.C."/>
        </authorList>
    </citation>
    <scope>NUCLEOTIDE SEQUENCE</scope>
    <source>
        <strain evidence="11">GSL018</strain>
    </source>
</reference>
<dbReference type="GO" id="GO:0000166">
    <property type="term" value="F:nucleotide binding"/>
    <property type="evidence" value="ECO:0007669"/>
    <property type="project" value="UniProtKB-KW"/>
</dbReference>
<dbReference type="PANTHER" id="PTHR11920:SF335">
    <property type="entry name" value="GUANYLATE CYCLASE"/>
    <property type="match status" value="1"/>
</dbReference>
<evidence type="ECO:0000259" key="9">
    <source>
        <dbReference type="PROSITE" id="PS50110"/>
    </source>
</evidence>
<keyword evidence="6" id="KW-0456">Lyase</keyword>
<dbReference type="EMBL" id="GBEZ01007841">
    <property type="protein sequence ID" value="JAC77651.1"/>
    <property type="molecule type" value="Transcribed_RNA"/>
</dbReference>
<feature type="domain" description="Guanylate cyclase" evidence="10">
    <location>
        <begin position="395"/>
        <end position="524"/>
    </location>
</feature>
<keyword evidence="7" id="KW-0597">Phosphoprotein</keyword>
<feature type="non-terminal residue" evidence="11">
    <location>
        <position position="531"/>
    </location>
</feature>
<dbReference type="Pfam" id="PF00072">
    <property type="entry name" value="Response_reg"/>
    <property type="match status" value="1"/>
</dbReference>
<evidence type="ECO:0000256" key="7">
    <source>
        <dbReference type="PROSITE-ProRule" id="PRU00169"/>
    </source>
</evidence>
<evidence type="ECO:0000256" key="3">
    <source>
        <dbReference type="ARBA" id="ARBA00022741"/>
    </source>
</evidence>
<keyword evidence="2 8" id="KW-0812">Transmembrane</keyword>
<accession>A0A061S4G1</accession>
<dbReference type="GO" id="GO:0007168">
    <property type="term" value="P:receptor guanylyl cyclase signaling pathway"/>
    <property type="evidence" value="ECO:0007669"/>
    <property type="project" value="TreeGrafter"/>
</dbReference>
<comment type="subcellular location">
    <subcellularLocation>
        <location evidence="1">Membrane</location>
    </subcellularLocation>
</comment>
<evidence type="ECO:0000259" key="10">
    <source>
        <dbReference type="PROSITE" id="PS50125"/>
    </source>
</evidence>
<dbReference type="GO" id="GO:0004016">
    <property type="term" value="F:adenylate cyclase activity"/>
    <property type="evidence" value="ECO:0007669"/>
    <property type="project" value="TreeGrafter"/>
</dbReference>
<dbReference type="InterPro" id="IPR050401">
    <property type="entry name" value="Cyclic_nucleotide_synthase"/>
</dbReference>
<dbReference type="SMART" id="SM00044">
    <property type="entry name" value="CYCc"/>
    <property type="match status" value="1"/>
</dbReference>
<dbReference type="InterPro" id="IPR001054">
    <property type="entry name" value="A/G_cyclase"/>
</dbReference>
<dbReference type="AlphaFoldDB" id="A0A061S4G1"/>
<dbReference type="SMART" id="SM00448">
    <property type="entry name" value="REC"/>
    <property type="match status" value="1"/>
</dbReference>
<evidence type="ECO:0000256" key="5">
    <source>
        <dbReference type="ARBA" id="ARBA00023136"/>
    </source>
</evidence>
<dbReference type="CDD" id="cd07302">
    <property type="entry name" value="CHD"/>
    <property type="match status" value="1"/>
</dbReference>
<feature type="modified residue" description="4-aspartylphosphate" evidence="7">
    <location>
        <position position="281"/>
    </location>
</feature>
<sequence length="531" mass="59716">MNLCFNCTNRALLVAHTLTAAFSVILLSGQVLHRRVCLSEIRVKSALKVLLRWQQTLLFLGLFSESNFVKVVNLLVIFVQLFNSLDVDCEEGTRSGIYVCKIRTEVFNLVNPTLWITPMLSRFGNWWAHTFPRSNYENTAIRECKSYHENLLNSSLNLRSNFCACEEQLSGRKESSGSEPKHEDTLSTVLKTGTEDIPSLRTILPIQEAGSLTWLKETENSEVEVMCVDDDVCFLRVVSKILKRHSFQVTCCSCAEEALRNLLSRSSDDSLRKFPSVILMDVNLPERNGLDAVKDLRALYPNAAVPVIMMSSDSDTSLIADSFEAGASDHTVKPMSEANLISRVLVQLKLMHHWHSQLTFHEKHRRLLQEMIPSEVISRLVSGERLIYDYLPSVSILFTDIVSFTELAAAISTSRIIQLLDTLFTRFDRLTEKHGVYKVETIGDAYMVAAGHENRSKDDHAHRVLRLALDMLEVTKSIENPLTGEPLAIRVGIHSGPSYAGVVGRKMPRYCFFGDTVNTASRMESTGRPGV</sequence>
<dbReference type="SUPFAM" id="SSF52172">
    <property type="entry name" value="CheY-like"/>
    <property type="match status" value="1"/>
</dbReference>
<dbReference type="GO" id="GO:0001653">
    <property type="term" value="F:peptide receptor activity"/>
    <property type="evidence" value="ECO:0007669"/>
    <property type="project" value="TreeGrafter"/>
</dbReference>
<dbReference type="PANTHER" id="PTHR11920">
    <property type="entry name" value="GUANYLYL CYCLASE"/>
    <property type="match status" value="1"/>
</dbReference>
<protein>
    <submittedName>
        <fullName evidence="11">Adenylate guanylate cyclase</fullName>
    </submittedName>
</protein>
<dbReference type="CDD" id="cd00156">
    <property type="entry name" value="REC"/>
    <property type="match status" value="1"/>
</dbReference>
<gene>
    <name evidence="11" type="ORF">TSPGSL018_17159</name>
</gene>
<dbReference type="Gene3D" id="3.30.70.1230">
    <property type="entry name" value="Nucleotide cyclase"/>
    <property type="match status" value="1"/>
</dbReference>
<evidence type="ECO:0000256" key="4">
    <source>
        <dbReference type="ARBA" id="ARBA00022989"/>
    </source>
</evidence>
<keyword evidence="3" id="KW-0547">Nucleotide-binding</keyword>
<dbReference type="Gene3D" id="3.40.50.2300">
    <property type="match status" value="1"/>
</dbReference>
<evidence type="ECO:0000256" key="2">
    <source>
        <dbReference type="ARBA" id="ARBA00022692"/>
    </source>
</evidence>
<dbReference type="GO" id="GO:0005886">
    <property type="term" value="C:plasma membrane"/>
    <property type="evidence" value="ECO:0007669"/>
    <property type="project" value="TreeGrafter"/>
</dbReference>
<dbReference type="Pfam" id="PF00211">
    <property type="entry name" value="Guanylate_cyc"/>
    <property type="match status" value="1"/>
</dbReference>
<feature type="transmembrane region" description="Helical" evidence="8">
    <location>
        <begin position="12"/>
        <end position="32"/>
    </location>
</feature>
<evidence type="ECO:0000256" key="8">
    <source>
        <dbReference type="SAM" id="Phobius"/>
    </source>
</evidence>
<proteinExistence type="predicted"/>
<keyword evidence="5 8" id="KW-0472">Membrane</keyword>
<feature type="domain" description="Response regulatory" evidence="9">
    <location>
        <begin position="224"/>
        <end position="348"/>
    </location>
</feature>
<dbReference type="InterPro" id="IPR029787">
    <property type="entry name" value="Nucleotide_cyclase"/>
</dbReference>
<dbReference type="PROSITE" id="PS50125">
    <property type="entry name" value="GUANYLATE_CYCLASE_2"/>
    <property type="match status" value="1"/>
</dbReference>
<dbReference type="PROSITE" id="PS50110">
    <property type="entry name" value="RESPONSE_REGULATORY"/>
    <property type="match status" value="1"/>
</dbReference>
<dbReference type="GO" id="GO:0000160">
    <property type="term" value="P:phosphorelay signal transduction system"/>
    <property type="evidence" value="ECO:0007669"/>
    <property type="project" value="InterPro"/>
</dbReference>
<evidence type="ECO:0000313" key="11">
    <source>
        <dbReference type="EMBL" id="JAC77651.1"/>
    </source>
</evidence>
<dbReference type="InterPro" id="IPR001789">
    <property type="entry name" value="Sig_transdc_resp-reg_receiver"/>
</dbReference>
<organism evidence="11">
    <name type="scientific">Tetraselmis sp. GSL018</name>
    <dbReference type="NCBI Taxonomy" id="582737"/>
    <lineage>
        <taxon>Eukaryota</taxon>
        <taxon>Viridiplantae</taxon>
        <taxon>Chlorophyta</taxon>
        <taxon>core chlorophytes</taxon>
        <taxon>Chlorodendrophyceae</taxon>
        <taxon>Chlorodendrales</taxon>
        <taxon>Chlorodendraceae</taxon>
        <taxon>Tetraselmis</taxon>
    </lineage>
</organism>